<evidence type="ECO:0000313" key="3">
    <source>
        <dbReference type="EMBL" id="AVR63845.1"/>
    </source>
</evidence>
<dbReference type="RefSeq" id="WP_165848872.1">
    <property type="nucleotide sequence ID" value="NZ_CP047012.1"/>
</dbReference>
<dbReference type="AlphaFoldDB" id="A0A2R4AGV5"/>
<accession>A0A2R4AGV5</accession>
<sequence length="71" mass="7671">MCIAKLSYQLPVSRRADPVSGDSGDLNSIGTDRALNTGIIERFCFLMLSCKPAAHAVNTDAPMRLRGFSGR</sequence>
<name>A0A2R4AGV5_ECOLX</name>
<dbReference type="EMBL" id="MG692703">
    <property type="protein sequence ID" value="AVR63476.1"/>
    <property type="molecule type" value="Genomic_DNA"/>
</dbReference>
<evidence type="ECO:0000313" key="2">
    <source>
        <dbReference type="EMBL" id="AVR63714.1"/>
    </source>
</evidence>
<organism evidence="3">
    <name type="scientific">Escherichia coli</name>
    <dbReference type="NCBI Taxonomy" id="562"/>
    <lineage>
        <taxon>Bacteria</taxon>
        <taxon>Pseudomonadati</taxon>
        <taxon>Pseudomonadota</taxon>
        <taxon>Gammaproteobacteria</taxon>
        <taxon>Enterobacterales</taxon>
        <taxon>Enterobacteriaceae</taxon>
        <taxon>Escherichia</taxon>
    </lineage>
</organism>
<geneLocation type="plasmid" evidence="5">
    <name>p508-3</name>
</geneLocation>
<protein>
    <submittedName>
        <fullName evidence="3">Uncharacterized protein</fullName>
    </submittedName>
</protein>
<dbReference type="EMBL" id="MG692706">
    <property type="protein sequence ID" value="AVR63845.1"/>
    <property type="molecule type" value="Genomic_DNA"/>
</dbReference>
<geneLocation type="plasmid" evidence="3">
    <name>p492-9</name>
</geneLocation>
<geneLocation type="plasmid" evidence="2">
    <name>p478-2</name>
</geneLocation>
<dbReference type="EMBL" id="MG692738">
    <property type="protein sequence ID" value="AVR64563.1"/>
    <property type="molecule type" value="Genomic_DNA"/>
</dbReference>
<geneLocation type="plasmid" evidence="1">
    <name>p343-2</name>
</geneLocation>
<proteinExistence type="predicted"/>
<keyword evidence="3" id="KW-0614">Plasmid</keyword>
<evidence type="ECO:0000313" key="1">
    <source>
        <dbReference type="EMBL" id="AVR63476.1"/>
    </source>
</evidence>
<reference evidence="3" key="1">
    <citation type="journal article" date="2018" name="Vet. Microbiol.">
        <title>Longitudinal study of Escherichia coli plasmid resistance to extended-spectrum cephalosporins in free-range broilers.</title>
        <authorList>
            <person name="Baron S."/>
            <person name="Le Devendec L."/>
            <person name="Touzain F."/>
            <person name="Jouy E."/>
            <person name="Lucas P."/>
            <person name="de Boisseson C."/>
            <person name="Larvor E."/>
            <person name="Kempf I."/>
        </authorList>
    </citation>
    <scope>NUCLEOTIDE SEQUENCE</scope>
    <source>
        <strain evidence="1">DH5alpha</strain>
        <strain evidence="3">TCJ492-9</strain>
        <plasmid evidence="1">p343-2</plasmid>
        <plasmid evidence="2">p478-2</plasmid>
        <plasmid evidence="3">p492-9</plasmid>
        <plasmid evidence="4">p508-1</plasmid>
        <plasmid evidence="5">p508-3</plasmid>
    </source>
</reference>
<evidence type="ECO:0000313" key="4">
    <source>
        <dbReference type="EMBL" id="AVR64563.1"/>
    </source>
</evidence>
<dbReference type="EMBL" id="MG692705">
    <property type="protein sequence ID" value="AVR63714.1"/>
    <property type="molecule type" value="Genomic_DNA"/>
</dbReference>
<dbReference type="EMBL" id="MG692740">
    <property type="protein sequence ID" value="AVR64772.1"/>
    <property type="molecule type" value="Genomic_DNA"/>
</dbReference>
<evidence type="ECO:0000313" key="5">
    <source>
        <dbReference type="EMBL" id="AVR64772.1"/>
    </source>
</evidence>
<geneLocation type="plasmid" evidence="4">
    <name>p508-1</name>
</geneLocation>
<gene>
    <name evidence="1" type="ORF">p343-2_00043</name>
    <name evidence="2" type="ORF">p478-2_00034</name>
    <name evidence="3" type="ORF">p492-9_00042</name>
    <name evidence="4" type="ORF">p508-1_00032</name>
    <name evidence="5" type="ORF">p508-3_00113</name>
</gene>